<dbReference type="EMBL" id="CP036272">
    <property type="protein sequence ID" value="QDT58291.1"/>
    <property type="molecule type" value="Genomic_DNA"/>
</dbReference>
<sequence length="72" mass="7840">MKTASGFGCSERQPLFAGPDRMPTVLAVGKMQTKHALHPSATDNRSSFHPLPRFNQVLTWIGSANALVSAFR</sequence>
<dbReference type="AlphaFoldDB" id="A0A517SQ90"/>
<gene>
    <name evidence="1" type="ORF">SV7mr_07810</name>
</gene>
<organism evidence="1 2">
    <name type="scientific">Stieleria bergensis</name>
    <dbReference type="NCBI Taxonomy" id="2528025"/>
    <lineage>
        <taxon>Bacteria</taxon>
        <taxon>Pseudomonadati</taxon>
        <taxon>Planctomycetota</taxon>
        <taxon>Planctomycetia</taxon>
        <taxon>Pirellulales</taxon>
        <taxon>Pirellulaceae</taxon>
        <taxon>Stieleria</taxon>
    </lineage>
</organism>
<keyword evidence="2" id="KW-1185">Reference proteome</keyword>
<name>A0A517SQ90_9BACT</name>
<dbReference type="Proteomes" id="UP000315003">
    <property type="component" value="Chromosome"/>
</dbReference>
<accession>A0A517SQ90</accession>
<evidence type="ECO:0000313" key="1">
    <source>
        <dbReference type="EMBL" id="QDT58291.1"/>
    </source>
</evidence>
<proteinExistence type="predicted"/>
<reference evidence="1 2" key="1">
    <citation type="submission" date="2019-02" db="EMBL/GenBank/DDBJ databases">
        <title>Deep-cultivation of Planctomycetes and their phenomic and genomic characterization uncovers novel biology.</title>
        <authorList>
            <person name="Wiegand S."/>
            <person name="Jogler M."/>
            <person name="Boedeker C."/>
            <person name="Pinto D."/>
            <person name="Vollmers J."/>
            <person name="Rivas-Marin E."/>
            <person name="Kohn T."/>
            <person name="Peeters S.H."/>
            <person name="Heuer A."/>
            <person name="Rast P."/>
            <person name="Oberbeckmann S."/>
            <person name="Bunk B."/>
            <person name="Jeske O."/>
            <person name="Meyerdierks A."/>
            <person name="Storesund J.E."/>
            <person name="Kallscheuer N."/>
            <person name="Luecker S."/>
            <person name="Lage O.M."/>
            <person name="Pohl T."/>
            <person name="Merkel B.J."/>
            <person name="Hornburger P."/>
            <person name="Mueller R.-W."/>
            <person name="Bruemmer F."/>
            <person name="Labrenz M."/>
            <person name="Spormann A.M."/>
            <person name="Op den Camp H."/>
            <person name="Overmann J."/>
            <person name="Amann R."/>
            <person name="Jetten M.S.M."/>
            <person name="Mascher T."/>
            <person name="Medema M.H."/>
            <person name="Devos D.P."/>
            <person name="Kaster A.-K."/>
            <person name="Ovreas L."/>
            <person name="Rohde M."/>
            <person name="Galperin M.Y."/>
            <person name="Jogler C."/>
        </authorList>
    </citation>
    <scope>NUCLEOTIDE SEQUENCE [LARGE SCALE GENOMIC DNA]</scope>
    <source>
        <strain evidence="1 2">SV_7m_r</strain>
    </source>
</reference>
<protein>
    <submittedName>
        <fullName evidence="1">Uncharacterized protein</fullName>
    </submittedName>
</protein>
<evidence type="ECO:0000313" key="2">
    <source>
        <dbReference type="Proteomes" id="UP000315003"/>
    </source>
</evidence>